<dbReference type="InterPro" id="IPR014710">
    <property type="entry name" value="RmlC-like_jellyroll"/>
</dbReference>
<keyword evidence="2" id="KW-0238">DNA-binding</keyword>
<protein>
    <submittedName>
        <fullName evidence="5">AraC family transcriptional regulator</fullName>
    </submittedName>
</protein>
<organism evidence="5 6">
    <name type="scientific">Hoeflea marina</name>
    <dbReference type="NCBI Taxonomy" id="274592"/>
    <lineage>
        <taxon>Bacteria</taxon>
        <taxon>Pseudomonadati</taxon>
        <taxon>Pseudomonadota</taxon>
        <taxon>Alphaproteobacteria</taxon>
        <taxon>Hyphomicrobiales</taxon>
        <taxon>Rhizobiaceae</taxon>
        <taxon>Hoeflea</taxon>
    </lineage>
</organism>
<evidence type="ECO:0000256" key="3">
    <source>
        <dbReference type="ARBA" id="ARBA00023163"/>
    </source>
</evidence>
<proteinExistence type="predicted"/>
<dbReference type="Pfam" id="PF12833">
    <property type="entry name" value="HTH_18"/>
    <property type="match status" value="1"/>
</dbReference>
<dbReference type="InterPro" id="IPR011051">
    <property type="entry name" value="RmlC_Cupin_sf"/>
</dbReference>
<comment type="caution">
    <text evidence="5">The sequence shown here is derived from an EMBL/GenBank/DDBJ whole genome shotgun (WGS) entry which is preliminary data.</text>
</comment>
<dbReference type="PROSITE" id="PS00041">
    <property type="entry name" value="HTH_ARAC_FAMILY_1"/>
    <property type="match status" value="1"/>
</dbReference>
<dbReference type="PANTHER" id="PTHR46796">
    <property type="entry name" value="HTH-TYPE TRANSCRIPTIONAL ACTIVATOR RHAS-RELATED"/>
    <property type="match status" value="1"/>
</dbReference>
<dbReference type="InterPro" id="IPR050204">
    <property type="entry name" value="AraC_XylS_family_regulators"/>
</dbReference>
<reference evidence="5 6" key="1">
    <citation type="submission" date="2018-05" db="EMBL/GenBank/DDBJ databases">
        <title>Genomic Encyclopedia of Type Strains, Phase IV (KMG-IV): sequencing the most valuable type-strain genomes for metagenomic binning, comparative biology and taxonomic classification.</title>
        <authorList>
            <person name="Goeker M."/>
        </authorList>
    </citation>
    <scope>NUCLEOTIDE SEQUENCE [LARGE SCALE GENOMIC DNA]</scope>
    <source>
        <strain evidence="5 6">DSM 16791</strain>
    </source>
</reference>
<dbReference type="InterPro" id="IPR020449">
    <property type="entry name" value="Tscrpt_reg_AraC-type_HTH"/>
</dbReference>
<dbReference type="PRINTS" id="PR00032">
    <property type="entry name" value="HTHARAC"/>
</dbReference>
<dbReference type="InterPro" id="IPR018060">
    <property type="entry name" value="HTH_AraC"/>
</dbReference>
<evidence type="ECO:0000256" key="1">
    <source>
        <dbReference type="ARBA" id="ARBA00023015"/>
    </source>
</evidence>
<dbReference type="SMART" id="SM00342">
    <property type="entry name" value="HTH_ARAC"/>
    <property type="match status" value="1"/>
</dbReference>
<keyword evidence="6" id="KW-1185">Reference proteome</keyword>
<keyword evidence="3" id="KW-0804">Transcription</keyword>
<evidence type="ECO:0000313" key="5">
    <source>
        <dbReference type="EMBL" id="PWW04530.1"/>
    </source>
</evidence>
<dbReference type="Gene3D" id="1.10.10.60">
    <property type="entry name" value="Homeodomain-like"/>
    <property type="match status" value="2"/>
</dbReference>
<sequence length="301" mass="32794">MSLLTHGNQKYGSSTLVGDVAEWNALRVEQRHIGPGRQNCVGRNCTELVYILSGQARVRRTGDGHTQQGMARPGTSWLVPVATQETLLELDGSVECLVIFLPARLLEDSTLADYGIDPAATQLAYAGGFVDPALVRIGTALHGLIGGGKGPVERIYADGLRTALAAHLIDNYTVGRWREPSRAPSLDPQKLQRVLEFIESRLGEDISLEDLAGQACLSAFHFSRLFHEATGMPPHRYVVGRRIEAARKMLASRRSTLAEIALEAGFGSQANFSRTFRKLTGLTPGQYRDLSATACCHGRRT</sequence>
<evidence type="ECO:0000256" key="2">
    <source>
        <dbReference type="ARBA" id="ARBA00023125"/>
    </source>
</evidence>
<dbReference type="GO" id="GO:0043565">
    <property type="term" value="F:sequence-specific DNA binding"/>
    <property type="evidence" value="ECO:0007669"/>
    <property type="project" value="InterPro"/>
</dbReference>
<accession>A0A317PYE6</accession>
<name>A0A317PYE6_9HYPH</name>
<dbReference type="Gene3D" id="2.60.120.10">
    <property type="entry name" value="Jelly Rolls"/>
    <property type="match status" value="1"/>
</dbReference>
<dbReference type="PANTHER" id="PTHR46796:SF6">
    <property type="entry name" value="ARAC SUBFAMILY"/>
    <property type="match status" value="1"/>
</dbReference>
<dbReference type="InterPro" id="IPR018062">
    <property type="entry name" value="HTH_AraC-typ_CS"/>
</dbReference>
<gene>
    <name evidence="5" type="ORF">DFR52_1011229</name>
</gene>
<dbReference type="GO" id="GO:0003700">
    <property type="term" value="F:DNA-binding transcription factor activity"/>
    <property type="evidence" value="ECO:0007669"/>
    <property type="project" value="InterPro"/>
</dbReference>
<keyword evidence="1" id="KW-0805">Transcription regulation</keyword>
<dbReference type="EMBL" id="QGTR01000001">
    <property type="protein sequence ID" value="PWW04530.1"/>
    <property type="molecule type" value="Genomic_DNA"/>
</dbReference>
<feature type="domain" description="HTH araC/xylS-type" evidence="4">
    <location>
        <begin position="192"/>
        <end position="290"/>
    </location>
</feature>
<dbReference type="AlphaFoldDB" id="A0A317PYE6"/>
<dbReference type="PROSITE" id="PS01124">
    <property type="entry name" value="HTH_ARAC_FAMILY_2"/>
    <property type="match status" value="1"/>
</dbReference>
<evidence type="ECO:0000259" key="4">
    <source>
        <dbReference type="PROSITE" id="PS01124"/>
    </source>
</evidence>
<dbReference type="OrthoDB" id="186587at2"/>
<dbReference type="Proteomes" id="UP000246352">
    <property type="component" value="Unassembled WGS sequence"/>
</dbReference>
<dbReference type="SUPFAM" id="SSF46689">
    <property type="entry name" value="Homeodomain-like"/>
    <property type="match status" value="2"/>
</dbReference>
<dbReference type="RefSeq" id="WP_110030957.1">
    <property type="nucleotide sequence ID" value="NZ_QGTR01000001.1"/>
</dbReference>
<evidence type="ECO:0000313" key="6">
    <source>
        <dbReference type="Proteomes" id="UP000246352"/>
    </source>
</evidence>
<dbReference type="SUPFAM" id="SSF51182">
    <property type="entry name" value="RmlC-like cupins"/>
    <property type="match status" value="1"/>
</dbReference>
<dbReference type="InterPro" id="IPR009057">
    <property type="entry name" value="Homeodomain-like_sf"/>
</dbReference>